<name>A0A5C5YJB8_9BACT</name>
<feature type="region of interest" description="Disordered" evidence="1">
    <location>
        <begin position="300"/>
        <end position="347"/>
    </location>
</feature>
<dbReference type="Proteomes" id="UP000318053">
    <property type="component" value="Unassembled WGS sequence"/>
</dbReference>
<gene>
    <name evidence="2" type="ORF">CA85_02540</name>
</gene>
<evidence type="ECO:0000313" key="2">
    <source>
        <dbReference type="EMBL" id="TWT74966.1"/>
    </source>
</evidence>
<comment type="caution">
    <text evidence="2">The sequence shown here is derived from an EMBL/GenBank/DDBJ whole genome shotgun (WGS) entry which is preliminary data.</text>
</comment>
<accession>A0A5C5YJB8</accession>
<reference evidence="2 3" key="1">
    <citation type="submission" date="2019-02" db="EMBL/GenBank/DDBJ databases">
        <title>Deep-cultivation of Planctomycetes and their phenomic and genomic characterization uncovers novel biology.</title>
        <authorList>
            <person name="Wiegand S."/>
            <person name="Jogler M."/>
            <person name="Boedeker C."/>
            <person name="Pinto D."/>
            <person name="Vollmers J."/>
            <person name="Rivas-Marin E."/>
            <person name="Kohn T."/>
            <person name="Peeters S.H."/>
            <person name="Heuer A."/>
            <person name="Rast P."/>
            <person name="Oberbeckmann S."/>
            <person name="Bunk B."/>
            <person name="Jeske O."/>
            <person name="Meyerdierks A."/>
            <person name="Storesund J.E."/>
            <person name="Kallscheuer N."/>
            <person name="Luecker S."/>
            <person name="Lage O.M."/>
            <person name="Pohl T."/>
            <person name="Merkel B.J."/>
            <person name="Hornburger P."/>
            <person name="Mueller R.-W."/>
            <person name="Bruemmer F."/>
            <person name="Labrenz M."/>
            <person name="Spormann A.M."/>
            <person name="Op Den Camp H."/>
            <person name="Overmann J."/>
            <person name="Amann R."/>
            <person name="Jetten M.S.M."/>
            <person name="Mascher T."/>
            <person name="Medema M.H."/>
            <person name="Devos D.P."/>
            <person name="Kaster A.-K."/>
            <person name="Ovreas L."/>
            <person name="Rohde M."/>
            <person name="Galperin M.Y."/>
            <person name="Jogler C."/>
        </authorList>
    </citation>
    <scope>NUCLEOTIDE SEQUENCE [LARGE SCALE GENOMIC DNA]</scope>
    <source>
        <strain evidence="2 3">CA85</strain>
    </source>
</reference>
<feature type="region of interest" description="Disordered" evidence="1">
    <location>
        <begin position="390"/>
        <end position="414"/>
    </location>
</feature>
<sequence length="763" mass="81902">MDLPDRVPPFQRAMPDSGVAGDRSVAEEADGRSAMAEISVDEMVRDLDLDLENESLGEPQTRGAAEAAPADSQGASEADFATIGVRNLEWRLPIIRSAAHRSADAIALSQIVDPSPAQEDQLTQIVMSTYRLIDPRFRGSYFQQVRVGRMLPMVLQHASEIDGTPVVLQPTHGNDQQGSIRLFGHAIPVTAASGGVTPAATPQVRGGLVAKQATRKQLRRLHDSPTYRAEAIEVLAELQARSKPTRWQRWLREPRLIVGLAGGVVLLILSIAVYRNAAPPEPLAGTEEPVTRLAPEPAIPADQLTDRSTVSPSLPDSPVPATTIPQPAGPEPTAAETPLPHSPRAQPIDLESVNESPATVPDMSQHQLTTEELMAALANVAELPEIDLPMTEEPATTGPATTGPASSGADSLDRVPEPMNPTPAEILSIGNDRSAGPTPAAPAPSSTEARVFDESAITSAVSTLWSETDSAEELFTDSAASDLIDQWDLIAELAGSGSLESVAASRLKCQASWLVMPFSEIVSQLRQAPDYGVSMPAGASASELANSSNLNAKEIYALLESWRAARKRVVRTSDLDQMLRQANVLIDRIVVSERLSARDRSDSLAAFRIDVEQLARICSDEESVSELNNLFAAIDTLPSPSEWERLESAEHPSGLMASIFCLQQRRWNKGIAWLGQTSNLSVAAAAKAEWKVIQSMQVSAGPTASNQDALADLASRWSKIADRLGPREASAVRLHAIDLYGDEPESSAQRSELQAQLPLYLQP</sequence>
<evidence type="ECO:0000313" key="3">
    <source>
        <dbReference type="Proteomes" id="UP000318053"/>
    </source>
</evidence>
<dbReference type="OrthoDB" id="264178at2"/>
<protein>
    <submittedName>
        <fullName evidence="2">Uncharacterized protein</fullName>
    </submittedName>
</protein>
<feature type="region of interest" description="Disordered" evidence="1">
    <location>
        <begin position="430"/>
        <end position="450"/>
    </location>
</feature>
<evidence type="ECO:0000256" key="1">
    <source>
        <dbReference type="SAM" id="MobiDB-lite"/>
    </source>
</evidence>
<proteinExistence type="predicted"/>
<feature type="compositionally biased region" description="Low complexity" evidence="1">
    <location>
        <begin position="394"/>
        <end position="409"/>
    </location>
</feature>
<feature type="compositionally biased region" description="Low complexity" evidence="1">
    <location>
        <begin position="434"/>
        <end position="447"/>
    </location>
</feature>
<feature type="region of interest" description="Disordered" evidence="1">
    <location>
        <begin position="56"/>
        <end position="76"/>
    </location>
</feature>
<keyword evidence="3" id="KW-1185">Reference proteome</keyword>
<feature type="region of interest" description="Disordered" evidence="1">
    <location>
        <begin position="1"/>
        <end position="37"/>
    </location>
</feature>
<dbReference type="AlphaFoldDB" id="A0A5C5YJB8"/>
<dbReference type="EMBL" id="SJPK01000001">
    <property type="protein sequence ID" value="TWT74966.1"/>
    <property type="molecule type" value="Genomic_DNA"/>
</dbReference>
<organism evidence="2 3">
    <name type="scientific">Allorhodopirellula solitaria</name>
    <dbReference type="NCBI Taxonomy" id="2527987"/>
    <lineage>
        <taxon>Bacteria</taxon>
        <taxon>Pseudomonadati</taxon>
        <taxon>Planctomycetota</taxon>
        <taxon>Planctomycetia</taxon>
        <taxon>Pirellulales</taxon>
        <taxon>Pirellulaceae</taxon>
        <taxon>Allorhodopirellula</taxon>
    </lineage>
</organism>